<dbReference type="Proteomes" id="UP000823941">
    <property type="component" value="Chromosome 24"/>
</dbReference>
<sequence>MAVWNQDDDYRVTVECKASSGLQDLFVDFDQWVLNFQGKCNLRRLHYEKADTRKDQETASPVRLIAYQRDNDVNNAQRITQNCQRLNTTLDATRAYSDYVLLKLNTENGIRRILIKYTKSKL</sequence>
<accession>A0ABQ7Q3U8</accession>
<keyword evidence="2" id="KW-1185">Reference proteome</keyword>
<reference evidence="1 2" key="1">
    <citation type="submission" date="2021-06" db="EMBL/GenBank/DDBJ databases">
        <title>A haploid diamondback moth (Plutella xylostella L.) genome assembly resolves 31 chromosomes and identifies a diamide resistance mutation.</title>
        <authorList>
            <person name="Ward C.M."/>
            <person name="Perry K.D."/>
            <person name="Baker G."/>
            <person name="Powis K."/>
            <person name="Heckel D.G."/>
            <person name="Baxter S.W."/>
        </authorList>
    </citation>
    <scope>NUCLEOTIDE SEQUENCE [LARGE SCALE GENOMIC DNA]</scope>
    <source>
        <strain evidence="1 2">LV</strain>
        <tissue evidence="1">Single pupa</tissue>
    </source>
</reference>
<dbReference type="EMBL" id="JAHIBW010000024">
    <property type="protein sequence ID" value="KAG7298583.1"/>
    <property type="molecule type" value="Genomic_DNA"/>
</dbReference>
<gene>
    <name evidence="1" type="ORF">JYU34_018225</name>
</gene>
<evidence type="ECO:0000313" key="1">
    <source>
        <dbReference type="EMBL" id="KAG7298583.1"/>
    </source>
</evidence>
<proteinExistence type="predicted"/>
<protein>
    <submittedName>
        <fullName evidence="1">Uncharacterized protein</fullName>
    </submittedName>
</protein>
<comment type="caution">
    <text evidence="1">The sequence shown here is derived from an EMBL/GenBank/DDBJ whole genome shotgun (WGS) entry which is preliminary data.</text>
</comment>
<organism evidence="1 2">
    <name type="scientific">Plutella xylostella</name>
    <name type="common">Diamondback moth</name>
    <name type="synonym">Plutella maculipennis</name>
    <dbReference type="NCBI Taxonomy" id="51655"/>
    <lineage>
        <taxon>Eukaryota</taxon>
        <taxon>Metazoa</taxon>
        <taxon>Ecdysozoa</taxon>
        <taxon>Arthropoda</taxon>
        <taxon>Hexapoda</taxon>
        <taxon>Insecta</taxon>
        <taxon>Pterygota</taxon>
        <taxon>Neoptera</taxon>
        <taxon>Endopterygota</taxon>
        <taxon>Lepidoptera</taxon>
        <taxon>Glossata</taxon>
        <taxon>Ditrysia</taxon>
        <taxon>Yponomeutoidea</taxon>
        <taxon>Plutellidae</taxon>
        <taxon>Plutella</taxon>
    </lineage>
</organism>
<name>A0ABQ7Q3U8_PLUXY</name>
<evidence type="ECO:0000313" key="2">
    <source>
        <dbReference type="Proteomes" id="UP000823941"/>
    </source>
</evidence>